<dbReference type="SUPFAM" id="SSF56634">
    <property type="entry name" value="Heme-dependent catalase-like"/>
    <property type="match status" value="1"/>
</dbReference>
<dbReference type="EMBL" id="JAAGNN010000030">
    <property type="protein sequence ID" value="KAF4070279.1"/>
    <property type="molecule type" value="Genomic_DNA"/>
</dbReference>
<name>A0A7J5ZKG6_AMEME</name>
<evidence type="ECO:0000313" key="2">
    <source>
        <dbReference type="Proteomes" id="UP000593565"/>
    </source>
</evidence>
<dbReference type="GO" id="GO:0020037">
    <property type="term" value="F:heme binding"/>
    <property type="evidence" value="ECO:0007669"/>
    <property type="project" value="InterPro"/>
</dbReference>
<comment type="caution">
    <text evidence="1">The sequence shown here is derived from an EMBL/GenBank/DDBJ whole genome shotgun (WGS) entry which is preliminary data.</text>
</comment>
<evidence type="ECO:0000313" key="1">
    <source>
        <dbReference type="EMBL" id="KAF4070279.1"/>
    </source>
</evidence>
<feature type="non-terminal residue" evidence="1">
    <location>
        <position position="157"/>
    </location>
</feature>
<organism evidence="1 2">
    <name type="scientific">Ameiurus melas</name>
    <name type="common">Black bullhead</name>
    <name type="synonym">Silurus melas</name>
    <dbReference type="NCBI Taxonomy" id="219545"/>
    <lineage>
        <taxon>Eukaryota</taxon>
        <taxon>Metazoa</taxon>
        <taxon>Chordata</taxon>
        <taxon>Craniata</taxon>
        <taxon>Vertebrata</taxon>
        <taxon>Euteleostomi</taxon>
        <taxon>Actinopterygii</taxon>
        <taxon>Neopterygii</taxon>
        <taxon>Teleostei</taxon>
        <taxon>Ostariophysi</taxon>
        <taxon>Siluriformes</taxon>
        <taxon>Ictaluridae</taxon>
        <taxon>Ameiurus</taxon>
    </lineage>
</organism>
<dbReference type="Gene3D" id="2.40.180.10">
    <property type="entry name" value="Catalase core domain"/>
    <property type="match status" value="1"/>
</dbReference>
<reference evidence="1 2" key="1">
    <citation type="submission" date="2020-02" db="EMBL/GenBank/DDBJ databases">
        <title>A chromosome-scale genome assembly of the black bullhead catfish (Ameiurus melas).</title>
        <authorList>
            <person name="Wen M."/>
            <person name="Zham M."/>
            <person name="Cabau C."/>
            <person name="Klopp C."/>
            <person name="Donnadieu C."/>
            <person name="Roques C."/>
            <person name="Bouchez O."/>
            <person name="Lampietro C."/>
            <person name="Jouanno E."/>
            <person name="Herpin A."/>
            <person name="Louis A."/>
            <person name="Berthelot C."/>
            <person name="Parey E."/>
            <person name="Roest-Crollius H."/>
            <person name="Braasch I."/>
            <person name="Postlethwait J."/>
            <person name="Robinson-Rechavi M."/>
            <person name="Echchiki A."/>
            <person name="Begum T."/>
            <person name="Montfort J."/>
            <person name="Schartl M."/>
            <person name="Bobe J."/>
            <person name="Guiguen Y."/>
        </authorList>
    </citation>
    <scope>NUCLEOTIDE SEQUENCE [LARGE SCALE GENOMIC DNA]</scope>
    <source>
        <strain evidence="1">M_S1</strain>
        <tissue evidence="1">Blood</tissue>
    </source>
</reference>
<proteinExistence type="predicted"/>
<sequence length="157" mass="17747">MYTFSVYLENTDTKIKCLCPYTILILRRQWLYFCHVNRPTRDVVSSLILTPTAISLEPTSTSCLLIALIVPAWPAMRDGPMCMTDNQGGVLNYYPNSFSAPDCQPSFMESKFRVCPDVRHYNSSDDDNLTQVWMGHMDKRLCGGLGGVWDHIASSNP</sequence>
<keyword evidence="2" id="KW-1185">Reference proteome</keyword>
<dbReference type="AlphaFoldDB" id="A0A7J5ZKG6"/>
<protein>
    <submittedName>
        <fullName evidence="1">Uncharacterized protein</fullName>
    </submittedName>
</protein>
<accession>A0A7J5ZKG6</accession>
<dbReference type="InterPro" id="IPR020835">
    <property type="entry name" value="Catalase_sf"/>
</dbReference>
<dbReference type="Proteomes" id="UP000593565">
    <property type="component" value="Unassembled WGS sequence"/>
</dbReference>
<gene>
    <name evidence="1" type="ORF">AMELA_G00293900</name>
</gene>